<dbReference type="PANTHER" id="PTHR43888">
    <property type="entry name" value="DNAJ-LIKE-2, ISOFORM A-RELATED"/>
    <property type="match status" value="1"/>
</dbReference>
<dbReference type="GO" id="GO:0030544">
    <property type="term" value="F:Hsp70 protein binding"/>
    <property type="evidence" value="ECO:0007669"/>
    <property type="project" value="InterPro"/>
</dbReference>
<name>A0A6C0CTN1_9ZZZZ</name>
<dbReference type="AlphaFoldDB" id="A0A6C0CTN1"/>
<accession>A0A6C0CTN1</accession>
<dbReference type="Pfam" id="PF00226">
    <property type="entry name" value="DnaJ"/>
    <property type="match status" value="1"/>
</dbReference>
<dbReference type="InterPro" id="IPR036869">
    <property type="entry name" value="J_dom_sf"/>
</dbReference>
<dbReference type="GO" id="GO:0006457">
    <property type="term" value="P:protein folding"/>
    <property type="evidence" value="ECO:0007669"/>
    <property type="project" value="InterPro"/>
</dbReference>
<dbReference type="PRINTS" id="PR00625">
    <property type="entry name" value="JDOMAIN"/>
</dbReference>
<dbReference type="SMART" id="SM00271">
    <property type="entry name" value="DnaJ"/>
    <property type="match status" value="1"/>
</dbReference>
<proteinExistence type="predicted"/>
<evidence type="ECO:0000313" key="2">
    <source>
        <dbReference type="EMBL" id="QHT07074.1"/>
    </source>
</evidence>
<dbReference type="CDD" id="cd06257">
    <property type="entry name" value="DnaJ"/>
    <property type="match status" value="1"/>
</dbReference>
<evidence type="ECO:0000259" key="1">
    <source>
        <dbReference type="PROSITE" id="PS50076"/>
    </source>
</evidence>
<dbReference type="InterPro" id="IPR001623">
    <property type="entry name" value="DnaJ_domain"/>
</dbReference>
<dbReference type="InterPro" id="IPR044713">
    <property type="entry name" value="DNJA1/2-like"/>
</dbReference>
<dbReference type="Gene3D" id="1.10.287.110">
    <property type="entry name" value="DnaJ domain"/>
    <property type="match status" value="1"/>
</dbReference>
<organism evidence="2">
    <name type="scientific">viral metagenome</name>
    <dbReference type="NCBI Taxonomy" id="1070528"/>
    <lineage>
        <taxon>unclassified sequences</taxon>
        <taxon>metagenomes</taxon>
        <taxon>organismal metagenomes</taxon>
    </lineage>
</organism>
<dbReference type="SUPFAM" id="SSF46565">
    <property type="entry name" value="Chaperone J-domain"/>
    <property type="match status" value="1"/>
</dbReference>
<dbReference type="PROSITE" id="PS50076">
    <property type="entry name" value="DNAJ_2"/>
    <property type="match status" value="1"/>
</dbReference>
<sequence>MDPYHILGLSYPSTKEEIRSRYLELAKKHHPDKLAHLSEEERKAHEETFKKISVAYELLNKKEFNNTSQCEWTGIWSYMENFMNDPNMLRNMSDLLKNVVDIAREYKKQKGSEHHIKIEVSLEEVHLRKEKKLRLFLKNIQDPIFITVDCGCYPSFLYTHITPNEQTLFIHLDFVLKQHDTYVLDDLFEPYDLVTEVNVTLYEYFTGGQKSLIYLDGSLINYTLLPYSLNHILIENKGLYEKGTLRILTKICVPTKEEIAKVDLKTLEKIINNLKLLYSQTSMM</sequence>
<reference evidence="2" key="1">
    <citation type="journal article" date="2020" name="Nature">
        <title>Giant virus diversity and host interactions through global metagenomics.</title>
        <authorList>
            <person name="Schulz F."/>
            <person name="Roux S."/>
            <person name="Paez-Espino D."/>
            <person name="Jungbluth S."/>
            <person name="Walsh D.A."/>
            <person name="Denef V.J."/>
            <person name="McMahon K.D."/>
            <person name="Konstantinidis K.T."/>
            <person name="Eloe-Fadrosh E.A."/>
            <person name="Kyrpides N.C."/>
            <person name="Woyke T."/>
        </authorList>
    </citation>
    <scope>NUCLEOTIDE SEQUENCE</scope>
    <source>
        <strain evidence="2">GVMAG-M-3300021962-46</strain>
    </source>
</reference>
<feature type="domain" description="J" evidence="1">
    <location>
        <begin position="2"/>
        <end position="64"/>
    </location>
</feature>
<dbReference type="EMBL" id="MN739479">
    <property type="protein sequence ID" value="QHT07074.1"/>
    <property type="molecule type" value="Genomic_DNA"/>
</dbReference>
<protein>
    <recommendedName>
        <fullName evidence="1">J domain-containing protein</fullName>
    </recommendedName>
</protein>